<dbReference type="CDD" id="cd00112">
    <property type="entry name" value="LDLa"/>
    <property type="match status" value="1"/>
</dbReference>
<dbReference type="PANTHER" id="PTHR12630:SF1">
    <property type="entry name" value="GLUCOSIDASE 2 SUBUNIT BETA"/>
    <property type="match status" value="1"/>
</dbReference>
<dbReference type="Gene3D" id="1.10.238.10">
    <property type="entry name" value="EF-hand"/>
    <property type="match status" value="1"/>
</dbReference>
<sequence length="516" mass="58274">MNDFFIYLMLVAASFSSGQSHVAGSQVVHIRGIPTSKNPFYSPDRDFECLDGSLLLPFSRVNDDYCDCADGSDEPGTAACTNGSFYCRNAGHRAAYIPSSWVNDEICDCCDGSDEYASGKACVDNCHDLGREARLEAQKAAELAREGNKIRQELLARGKQIKSEIKTRLVKIRGDFEEAQLTKKEKEAIKAQAEERENAALEKYKPVEAEQPEPKEHEDNEEEQLSDSEAEDYFKMLDSDSSGSITIIEIQTRATFDKNRDGVVSEEEAIYFLNGQKEVTLDEFLDAAWANIKPFLMLEQGTFKPAPADDVEGMQDGTEEHDKEEDEYTEAEEQAVDEHEAQPEEQQVQYDEETQALVDEANSARENFKQAEKAIHDLEAEIRRLEDKIDRDYGAEEEFASLDGECFEFTDSEYVYSLCLFDKVRQKSKSGGNDIVLGYWHEWVGPEQNKYSKMKYDRGLACWNGPTRSAIITLTCGKESKLISVTEPSRCEYAMEFSTPAMCNPNIEQSNMHDEL</sequence>
<dbReference type="InterPro" id="IPR018247">
    <property type="entry name" value="EF_Hand_1_Ca_BS"/>
</dbReference>
<dbReference type="SUPFAM" id="SSF47473">
    <property type="entry name" value="EF-hand"/>
    <property type="match status" value="1"/>
</dbReference>
<dbReference type="AlphaFoldDB" id="A0AAJ7C779"/>
<evidence type="ECO:0000256" key="3">
    <source>
        <dbReference type="ARBA" id="ARBA00022824"/>
    </source>
</evidence>
<dbReference type="Pfam" id="PF13202">
    <property type="entry name" value="EF-hand_5"/>
    <property type="match status" value="1"/>
</dbReference>
<dbReference type="InterPro" id="IPR011992">
    <property type="entry name" value="EF-hand-dom_pair"/>
</dbReference>
<feature type="compositionally biased region" description="Basic and acidic residues" evidence="6">
    <location>
        <begin position="194"/>
        <end position="218"/>
    </location>
</feature>
<evidence type="ECO:0000313" key="11">
    <source>
        <dbReference type="RefSeq" id="XP_015603531.1"/>
    </source>
</evidence>
<feature type="region of interest" description="Disordered" evidence="6">
    <location>
        <begin position="194"/>
        <end position="227"/>
    </location>
</feature>
<evidence type="ECO:0000256" key="1">
    <source>
        <dbReference type="ARBA" id="ARBA00022387"/>
    </source>
</evidence>
<keyword evidence="10" id="KW-1185">Reference proteome</keyword>
<dbReference type="InterPro" id="IPR028146">
    <property type="entry name" value="PRKCSH_N"/>
</dbReference>
<dbReference type="InterPro" id="IPR002048">
    <property type="entry name" value="EF_hand_dom"/>
</dbReference>
<dbReference type="RefSeq" id="XP_015603531.1">
    <property type="nucleotide sequence ID" value="XM_015748045.2"/>
</dbReference>
<dbReference type="InterPro" id="IPR009011">
    <property type="entry name" value="Man6P_isomerase_rcpt-bd_dom_sf"/>
</dbReference>
<evidence type="ECO:0000256" key="7">
    <source>
        <dbReference type="SAM" id="SignalP"/>
    </source>
</evidence>
<dbReference type="PANTHER" id="PTHR12630">
    <property type="entry name" value="N-LINKED OLIGOSACCHARIDE PROCESSING"/>
    <property type="match status" value="1"/>
</dbReference>
<accession>A0AAJ7C779</accession>
<dbReference type="Pfam" id="PF13015">
    <property type="entry name" value="PRKCSH_1"/>
    <property type="match status" value="1"/>
</dbReference>
<keyword evidence="2 7" id="KW-0732">Signal</keyword>
<dbReference type="Pfam" id="PF12999">
    <property type="entry name" value="PRKCSH-like"/>
    <property type="match status" value="1"/>
</dbReference>
<dbReference type="GeneID" id="107271718"/>
<evidence type="ECO:0000259" key="9">
    <source>
        <dbReference type="PROSITE" id="PS51914"/>
    </source>
</evidence>
<evidence type="ECO:0000256" key="2">
    <source>
        <dbReference type="ARBA" id="ARBA00022729"/>
    </source>
</evidence>
<feature type="signal peptide" evidence="7">
    <location>
        <begin position="1"/>
        <end position="18"/>
    </location>
</feature>
<dbReference type="KEGG" id="ccin:107271718"/>
<evidence type="ECO:0000259" key="8">
    <source>
        <dbReference type="PROSITE" id="PS50222"/>
    </source>
</evidence>
<evidence type="ECO:0000313" key="10">
    <source>
        <dbReference type="Proteomes" id="UP000694920"/>
    </source>
</evidence>
<evidence type="ECO:0000256" key="6">
    <source>
        <dbReference type="SAM" id="MobiDB-lite"/>
    </source>
</evidence>
<dbReference type="SUPFAM" id="SSF50911">
    <property type="entry name" value="Mannose 6-phosphate receptor domain"/>
    <property type="match status" value="1"/>
</dbReference>
<dbReference type="CTD" id="35056"/>
<feature type="region of interest" description="Disordered" evidence="6">
    <location>
        <begin position="306"/>
        <end position="348"/>
    </location>
</feature>
<dbReference type="InterPro" id="IPR036055">
    <property type="entry name" value="LDL_receptor-like_sf"/>
</dbReference>
<gene>
    <name evidence="11" type="primary">LOC107271718</name>
</gene>
<dbReference type="InterPro" id="IPR039794">
    <property type="entry name" value="Gtb1-like"/>
</dbReference>
<dbReference type="InterPro" id="IPR036607">
    <property type="entry name" value="PRKCSH"/>
</dbReference>
<evidence type="ECO:0000256" key="4">
    <source>
        <dbReference type="ARBA" id="ARBA00022837"/>
    </source>
</evidence>
<keyword evidence="5" id="KW-1015">Disulfide bond</keyword>
<feature type="domain" description="EF-hand" evidence="8">
    <location>
        <begin position="225"/>
        <end position="260"/>
    </location>
</feature>
<keyword evidence="3" id="KW-0256">Endoplasmic reticulum</keyword>
<protein>
    <recommendedName>
        <fullName evidence="1">Glucosidase 2 subunit beta</fullName>
    </recommendedName>
</protein>
<organism evidence="10 11">
    <name type="scientific">Cephus cinctus</name>
    <name type="common">Wheat stem sawfly</name>
    <dbReference type="NCBI Taxonomy" id="211228"/>
    <lineage>
        <taxon>Eukaryota</taxon>
        <taxon>Metazoa</taxon>
        <taxon>Ecdysozoa</taxon>
        <taxon>Arthropoda</taxon>
        <taxon>Hexapoda</taxon>
        <taxon>Insecta</taxon>
        <taxon>Pterygota</taxon>
        <taxon>Neoptera</taxon>
        <taxon>Endopterygota</taxon>
        <taxon>Hymenoptera</taxon>
        <taxon>Cephoidea</taxon>
        <taxon>Cephidae</taxon>
        <taxon>Cephus</taxon>
    </lineage>
</organism>
<dbReference type="InterPro" id="IPR044865">
    <property type="entry name" value="MRH_dom"/>
</dbReference>
<dbReference type="GO" id="GO:0006491">
    <property type="term" value="P:N-glycan processing"/>
    <property type="evidence" value="ECO:0007669"/>
    <property type="project" value="TreeGrafter"/>
</dbReference>
<dbReference type="GO" id="GO:0005509">
    <property type="term" value="F:calcium ion binding"/>
    <property type="evidence" value="ECO:0007669"/>
    <property type="project" value="InterPro"/>
</dbReference>
<keyword evidence="4" id="KW-0106">Calcium</keyword>
<dbReference type="PROSITE" id="PS50222">
    <property type="entry name" value="EF_HAND_2"/>
    <property type="match status" value="1"/>
</dbReference>
<evidence type="ECO:0000256" key="5">
    <source>
        <dbReference type="ARBA" id="ARBA00023157"/>
    </source>
</evidence>
<proteinExistence type="predicted"/>
<dbReference type="InterPro" id="IPR002172">
    <property type="entry name" value="LDrepeatLR_classA_rpt"/>
</dbReference>
<feature type="chain" id="PRO_5042560393" description="Glucosidase 2 subunit beta" evidence="7">
    <location>
        <begin position="19"/>
        <end position="516"/>
    </location>
</feature>
<dbReference type="PROSITE" id="PS00018">
    <property type="entry name" value="EF_HAND_1"/>
    <property type="match status" value="1"/>
</dbReference>
<dbReference type="SUPFAM" id="SSF57424">
    <property type="entry name" value="LDL receptor-like module"/>
    <property type="match status" value="1"/>
</dbReference>
<dbReference type="GO" id="GO:0017177">
    <property type="term" value="C:glucosidase II complex"/>
    <property type="evidence" value="ECO:0007669"/>
    <property type="project" value="TreeGrafter"/>
</dbReference>
<feature type="compositionally biased region" description="Acidic residues" evidence="6">
    <location>
        <begin position="309"/>
        <end position="335"/>
    </location>
</feature>
<feature type="domain" description="MRH" evidence="9">
    <location>
        <begin position="404"/>
        <end position="505"/>
    </location>
</feature>
<name>A0AAJ7C779_CEPCN</name>
<dbReference type="Gene3D" id="4.10.400.10">
    <property type="entry name" value="Low-density Lipoprotein Receptor"/>
    <property type="match status" value="1"/>
</dbReference>
<reference evidence="11" key="1">
    <citation type="submission" date="2025-08" db="UniProtKB">
        <authorList>
            <consortium name="RefSeq"/>
        </authorList>
    </citation>
    <scope>IDENTIFICATION</scope>
</reference>
<dbReference type="Proteomes" id="UP000694920">
    <property type="component" value="Unplaced"/>
</dbReference>
<dbReference type="Gene3D" id="2.70.130.10">
    <property type="entry name" value="Mannose-6-phosphate receptor binding domain"/>
    <property type="match status" value="1"/>
</dbReference>
<dbReference type="PROSITE" id="PS51914">
    <property type="entry name" value="MRH"/>
    <property type="match status" value="1"/>
</dbReference>